<proteinExistence type="predicted"/>
<name>A0A2P2BTG8_9FIRM</name>
<evidence type="ECO:0008006" key="4">
    <source>
        <dbReference type="Google" id="ProtNLM"/>
    </source>
</evidence>
<evidence type="ECO:0000313" key="2">
    <source>
        <dbReference type="EMBL" id="CEI73665.1"/>
    </source>
</evidence>
<keyword evidence="3" id="KW-1185">Reference proteome</keyword>
<keyword evidence="1" id="KW-0472">Membrane</keyword>
<organism evidence="2 3">
    <name type="scientific">Romboutsia hominis</name>
    <dbReference type="NCBI Taxonomy" id="1507512"/>
    <lineage>
        <taxon>Bacteria</taxon>
        <taxon>Bacillati</taxon>
        <taxon>Bacillota</taxon>
        <taxon>Clostridia</taxon>
        <taxon>Peptostreptococcales</taxon>
        <taxon>Peptostreptococcaceae</taxon>
        <taxon>Romboutsia</taxon>
    </lineage>
</organism>
<keyword evidence="1" id="KW-0812">Transmembrane</keyword>
<gene>
    <name evidence="2" type="ORF">FRIFI_2137</name>
</gene>
<sequence length="115" mass="13422">MIKKREGFILVESIISISIIGISMYIIATTLQNSNGLVSCSNKKFEMLEIARKNIEYTKLHIENDEEIAYENNEKGYKIKTTIEEEKDYYNCYKIEVIVQSDYDSINLMSYVTKK</sequence>
<evidence type="ECO:0000313" key="3">
    <source>
        <dbReference type="Proteomes" id="UP000245695"/>
    </source>
</evidence>
<dbReference type="KEGG" id="rhom:FRIFI_2137"/>
<dbReference type="Proteomes" id="UP000245695">
    <property type="component" value="Chromosome 1"/>
</dbReference>
<dbReference type="AlphaFoldDB" id="A0A2P2BTG8"/>
<evidence type="ECO:0000256" key="1">
    <source>
        <dbReference type="SAM" id="Phobius"/>
    </source>
</evidence>
<dbReference type="RefSeq" id="WP_166505834.1">
    <property type="nucleotide sequence ID" value="NZ_JAKNTL010000007.1"/>
</dbReference>
<feature type="transmembrane region" description="Helical" evidence="1">
    <location>
        <begin position="7"/>
        <end position="28"/>
    </location>
</feature>
<reference evidence="2 3" key="1">
    <citation type="submission" date="2014-09" db="EMBL/GenBank/DDBJ databases">
        <authorList>
            <person name="Hornung B.V."/>
        </authorList>
    </citation>
    <scope>NUCLEOTIDE SEQUENCE [LARGE SCALE GENOMIC DNA]</scope>
    <source>
        <strain evidence="2 3">FRIFI</strain>
    </source>
</reference>
<accession>A0A2P2BTG8</accession>
<keyword evidence="1" id="KW-1133">Transmembrane helix</keyword>
<dbReference type="EMBL" id="LN650648">
    <property type="protein sequence ID" value="CEI73665.1"/>
    <property type="molecule type" value="Genomic_DNA"/>
</dbReference>
<protein>
    <recommendedName>
        <fullName evidence="4">Type II secretion system protein</fullName>
    </recommendedName>
</protein>